<protein>
    <recommendedName>
        <fullName evidence="3">protein O-GlcNAc transferase</fullName>
        <ecNumber evidence="3">2.4.1.255</ecNumber>
    </recommendedName>
</protein>
<dbReference type="InParanoid" id="B4D7S1"/>
<proteinExistence type="inferred from homology"/>
<feature type="repeat" description="TPR" evidence="8">
    <location>
        <begin position="148"/>
        <end position="181"/>
    </location>
</feature>
<dbReference type="EC" id="2.4.1.255" evidence="3"/>
<dbReference type="InterPro" id="IPR051939">
    <property type="entry name" value="Glycosyltr_41/O-GlcNAc_trsf"/>
</dbReference>
<organism evidence="10 11">
    <name type="scientific">Chthoniobacter flavus Ellin428</name>
    <dbReference type="NCBI Taxonomy" id="497964"/>
    <lineage>
        <taxon>Bacteria</taxon>
        <taxon>Pseudomonadati</taxon>
        <taxon>Verrucomicrobiota</taxon>
        <taxon>Spartobacteria</taxon>
        <taxon>Chthoniobacterales</taxon>
        <taxon>Chthoniobacteraceae</taxon>
        <taxon>Chthoniobacter</taxon>
    </lineage>
</organism>
<evidence type="ECO:0000313" key="10">
    <source>
        <dbReference type="EMBL" id="EDY17444.1"/>
    </source>
</evidence>
<evidence type="ECO:0000256" key="1">
    <source>
        <dbReference type="ARBA" id="ARBA00004922"/>
    </source>
</evidence>
<feature type="repeat" description="TPR" evidence="8">
    <location>
        <begin position="352"/>
        <end position="385"/>
    </location>
</feature>
<dbReference type="Proteomes" id="UP000005824">
    <property type="component" value="Unassembled WGS sequence"/>
</dbReference>
<dbReference type="AlphaFoldDB" id="B4D7S1"/>
<dbReference type="PANTHER" id="PTHR44835">
    <property type="entry name" value="UDP-N-ACETYLGLUCOSAMINE--PEPTIDE N-ACETYLGLUCOSAMINYLTRANSFERASE SPINDLY-RELATED"/>
    <property type="match status" value="1"/>
</dbReference>
<feature type="domain" description="O-GlcNAc transferase C-terminal" evidence="9">
    <location>
        <begin position="616"/>
        <end position="786"/>
    </location>
</feature>
<name>B4D7S1_9BACT</name>
<feature type="repeat" description="TPR" evidence="8">
    <location>
        <begin position="46"/>
        <end position="79"/>
    </location>
</feature>
<dbReference type="Pfam" id="PF07719">
    <property type="entry name" value="TPR_2"/>
    <property type="match status" value="1"/>
</dbReference>
<dbReference type="SMART" id="SM00028">
    <property type="entry name" value="TPR"/>
    <property type="match status" value="11"/>
</dbReference>
<keyword evidence="7 8" id="KW-0802">TPR repeat</keyword>
<keyword evidence="11" id="KW-1185">Reference proteome</keyword>
<dbReference type="Pfam" id="PF13432">
    <property type="entry name" value="TPR_16"/>
    <property type="match status" value="3"/>
</dbReference>
<dbReference type="InterPro" id="IPR013105">
    <property type="entry name" value="TPR_2"/>
</dbReference>
<evidence type="ECO:0000313" key="11">
    <source>
        <dbReference type="Proteomes" id="UP000005824"/>
    </source>
</evidence>
<feature type="repeat" description="TPR" evidence="8">
    <location>
        <begin position="114"/>
        <end position="147"/>
    </location>
</feature>
<feature type="repeat" description="TPR" evidence="8">
    <location>
        <begin position="250"/>
        <end position="283"/>
    </location>
</feature>
<dbReference type="UniPathway" id="UPA00378"/>
<evidence type="ECO:0000256" key="7">
    <source>
        <dbReference type="ARBA" id="ARBA00022803"/>
    </source>
</evidence>
<sequence length="808" mass="89734">MVRGKHGVMMTVQQAFDLALQHHQAGRLAEAEGLYRQILAVQPDHAQALHLLGVIALQMGQHEAAENLLRRSIAMAPDNPAAHYDLGNALRSRKRLEDAIAAYRRAIELRPDYVEALHNLGVACKESGRLDEAIAAFQGALRLQPQLMVAHYNLGNALRERKRYGEAIAAYRQAIALGPDYVDAHNNLGVACKEAGRFEEAVAAYQRAIELQPDHAAAHNNLGAAWRERGALDEAIVAQRRAIELRPDFAEAYNNLGVACKERGRTDEAVAAFRRSIELQPDFAETHNNLGNTLQECGRADEAIAAYRRALALQPEYAAAANNLASTLRSVGLLDEATAAIRRALELQPALSDIRNNLGNILKDQGDVEGAIGAYREALQLEPVHPATWQNLIYSLLYQPGGDETTIVREQERWSATLCAPFRPARPSYPNARDPERKLRVGYVSPEYRDHVTGRNLIPLFRCHDHQQFDFVYYSGVFREDWLTGEFRQAADAWTSTVGVSDEALATMIRKDEVDILVDLTQHMGGNRLGAFARRPAPVQVSFAGYPASAGLETIGYRLSDRWVEGEGEKMADGKWQRARGGTERVFLLDSFWCYDPCGVEVPVNALPARESGRLTFGCLNNFCKVNEPLLRLWARVLVAVKDARLVLSSPRGSHRQRTLDFLERAGVAPRRVEFVEPCPRRAYLELYHQLDVVLDTFPYNGHTTSLDALWMGVPVVSLAGKPAVSRAGLSQLSNLGLPELVAHSEDEYVAVAARLAGASPRLAELRSTLRTRMEGSVLMDGAHLARQMEEAYRAMWQLWCAENSLSR</sequence>
<feature type="domain" description="O-GlcNAc transferase C-terminal" evidence="9">
    <location>
        <begin position="434"/>
        <end position="562"/>
    </location>
</feature>
<evidence type="ECO:0000256" key="6">
    <source>
        <dbReference type="ARBA" id="ARBA00022737"/>
    </source>
</evidence>
<dbReference type="Pfam" id="PF00515">
    <property type="entry name" value="TPR_1"/>
    <property type="match status" value="2"/>
</dbReference>
<feature type="repeat" description="TPR" evidence="8">
    <location>
        <begin position="318"/>
        <end position="351"/>
    </location>
</feature>
<feature type="repeat" description="TPR" evidence="8">
    <location>
        <begin position="216"/>
        <end position="249"/>
    </location>
</feature>
<dbReference type="PROSITE" id="PS50293">
    <property type="entry name" value="TPR_REGION"/>
    <property type="match status" value="7"/>
</dbReference>
<keyword evidence="6" id="KW-0677">Repeat</keyword>
<evidence type="ECO:0000256" key="3">
    <source>
        <dbReference type="ARBA" id="ARBA00011970"/>
    </source>
</evidence>
<dbReference type="InterPro" id="IPR011990">
    <property type="entry name" value="TPR-like_helical_dom_sf"/>
</dbReference>
<dbReference type="PANTHER" id="PTHR44835:SF1">
    <property type="entry name" value="PROTEIN O-GLCNAC TRANSFERASE"/>
    <property type="match status" value="1"/>
</dbReference>
<feature type="repeat" description="TPR" evidence="8">
    <location>
        <begin position="284"/>
        <end position="317"/>
    </location>
</feature>
<keyword evidence="4" id="KW-0328">Glycosyltransferase</keyword>
<dbReference type="Gene3D" id="3.40.50.11380">
    <property type="match status" value="1"/>
</dbReference>
<dbReference type="STRING" id="497964.CfE428DRAFT_4961"/>
<comment type="similarity">
    <text evidence="2">Belongs to the glycosyltransferase 41 family. O-GlcNAc transferase subfamily.</text>
</comment>
<evidence type="ECO:0000256" key="4">
    <source>
        <dbReference type="ARBA" id="ARBA00022676"/>
    </source>
</evidence>
<evidence type="ECO:0000256" key="8">
    <source>
        <dbReference type="PROSITE-ProRule" id="PRU00339"/>
    </source>
</evidence>
<dbReference type="InterPro" id="IPR019734">
    <property type="entry name" value="TPR_rpt"/>
</dbReference>
<dbReference type="PROSITE" id="PS50005">
    <property type="entry name" value="TPR"/>
    <property type="match status" value="10"/>
</dbReference>
<gene>
    <name evidence="10" type="ORF">CfE428DRAFT_4961</name>
</gene>
<dbReference type="GO" id="GO:0097363">
    <property type="term" value="F:protein O-acetylglucosaminyltransferase activity"/>
    <property type="evidence" value="ECO:0007669"/>
    <property type="project" value="UniProtKB-EC"/>
</dbReference>
<dbReference type="Gene3D" id="3.40.50.2000">
    <property type="entry name" value="Glycogen Phosphorylase B"/>
    <property type="match status" value="1"/>
</dbReference>
<dbReference type="eggNOG" id="COG0457">
    <property type="taxonomic scope" value="Bacteria"/>
</dbReference>
<dbReference type="Pfam" id="PF13844">
    <property type="entry name" value="Glyco_transf_41"/>
    <property type="match status" value="2"/>
</dbReference>
<reference evidence="10 11" key="1">
    <citation type="journal article" date="2011" name="J. Bacteriol.">
        <title>Genome sequence of Chthoniobacter flavus Ellin428, an aerobic heterotrophic soil bacterium.</title>
        <authorList>
            <person name="Kant R."/>
            <person name="van Passel M.W."/>
            <person name="Palva A."/>
            <person name="Lucas S."/>
            <person name="Lapidus A."/>
            <person name="Glavina Del Rio T."/>
            <person name="Dalin E."/>
            <person name="Tice H."/>
            <person name="Bruce D."/>
            <person name="Goodwin L."/>
            <person name="Pitluck S."/>
            <person name="Larimer F.W."/>
            <person name="Land M.L."/>
            <person name="Hauser L."/>
            <person name="Sangwan P."/>
            <person name="de Vos W.M."/>
            <person name="Janssen P.H."/>
            <person name="Smidt H."/>
        </authorList>
    </citation>
    <scope>NUCLEOTIDE SEQUENCE [LARGE SCALE GENOMIC DNA]</scope>
    <source>
        <strain evidence="10 11">Ellin428</strain>
    </source>
</reference>
<dbReference type="Gene3D" id="1.25.40.10">
    <property type="entry name" value="Tetratricopeptide repeat domain"/>
    <property type="match status" value="7"/>
</dbReference>
<dbReference type="SUPFAM" id="SSF53756">
    <property type="entry name" value="UDP-Glycosyltransferase/glycogen phosphorylase"/>
    <property type="match status" value="1"/>
</dbReference>
<evidence type="ECO:0000256" key="2">
    <source>
        <dbReference type="ARBA" id="ARBA00005386"/>
    </source>
</evidence>
<dbReference type="eggNOG" id="COG3914">
    <property type="taxonomic scope" value="Bacteria"/>
</dbReference>
<dbReference type="Pfam" id="PF13414">
    <property type="entry name" value="TPR_11"/>
    <property type="match status" value="1"/>
</dbReference>
<accession>B4D7S1</accession>
<dbReference type="InterPro" id="IPR029489">
    <property type="entry name" value="OGT/SEC/SPY_C"/>
</dbReference>
<comment type="caution">
    <text evidence="10">The sequence shown here is derived from an EMBL/GenBank/DDBJ whole genome shotgun (WGS) entry which is preliminary data.</text>
</comment>
<comment type="pathway">
    <text evidence="1">Protein modification; protein glycosylation.</text>
</comment>
<evidence type="ECO:0000259" key="9">
    <source>
        <dbReference type="Pfam" id="PF13844"/>
    </source>
</evidence>
<evidence type="ECO:0000256" key="5">
    <source>
        <dbReference type="ARBA" id="ARBA00022679"/>
    </source>
</evidence>
<feature type="repeat" description="TPR" evidence="8">
    <location>
        <begin position="80"/>
        <end position="113"/>
    </location>
</feature>
<feature type="repeat" description="TPR" evidence="8">
    <location>
        <begin position="182"/>
        <end position="215"/>
    </location>
</feature>
<keyword evidence="5" id="KW-0808">Transferase</keyword>
<dbReference type="EMBL" id="ABVL01000019">
    <property type="protein sequence ID" value="EDY17444.1"/>
    <property type="molecule type" value="Genomic_DNA"/>
</dbReference>
<dbReference type="SUPFAM" id="SSF48452">
    <property type="entry name" value="TPR-like"/>
    <property type="match status" value="2"/>
</dbReference>